<name>A0A9D1CHD0_9FIRM</name>
<organism evidence="1 2">
    <name type="scientific">Candidatus Enterenecus faecium</name>
    <dbReference type="NCBI Taxonomy" id="2840780"/>
    <lineage>
        <taxon>Bacteria</taxon>
        <taxon>Bacillati</taxon>
        <taxon>Bacillota</taxon>
        <taxon>Clostridia</taxon>
        <taxon>Eubacteriales</taxon>
        <taxon>Candidatus Enterenecus</taxon>
    </lineage>
</organism>
<reference evidence="1" key="2">
    <citation type="journal article" date="2021" name="PeerJ">
        <title>Extensive microbial diversity within the chicken gut microbiome revealed by metagenomics and culture.</title>
        <authorList>
            <person name="Gilroy R."/>
            <person name="Ravi A."/>
            <person name="Getino M."/>
            <person name="Pursley I."/>
            <person name="Horton D.L."/>
            <person name="Alikhan N.F."/>
            <person name="Baker D."/>
            <person name="Gharbi K."/>
            <person name="Hall N."/>
            <person name="Watson M."/>
            <person name="Adriaenssens E.M."/>
            <person name="Foster-Nyarko E."/>
            <person name="Jarju S."/>
            <person name="Secka A."/>
            <person name="Antonio M."/>
            <person name="Oren A."/>
            <person name="Chaudhuri R.R."/>
            <person name="La Ragione R."/>
            <person name="Hildebrand F."/>
            <person name="Pallen M.J."/>
        </authorList>
    </citation>
    <scope>NUCLEOTIDE SEQUENCE</scope>
    <source>
        <strain evidence="1">ChiGjej2B2-12916</strain>
    </source>
</reference>
<dbReference type="AlphaFoldDB" id="A0A9D1CHD0"/>
<gene>
    <name evidence="1" type="ORF">IAD31_08405</name>
</gene>
<sequence length="446" mass="49134">MRKSLAAFGLVFALLAGFFGYTVVEALDAQDAVSFTVEQQLGDPAAAQEVQLNIPTFQNYDMAWDTTLTLGSTPTWSTDYRYDPGNISWYTPQDSSPMLSIAVGDTSMFYISGDDWSTNVIGQAYREIIEDVSSRAPAKGSYSETVVLSDYLDYYPVILSDVPLPDSYSSGWETWDLTQVLRIPVGQGDTIQVDLELDQNFVISSIYLSTPQAPSLYSEAILSNGYYYVLFSPEQQDGTPVSGASPYGLYRIPASGGQALAAQNCTLCYQTSGKPQRLALADGGYHLLLMENLAENNYQFLLLDTLSYQPLQEIPIQLPDENHTFIIQDSYLGVLSLSDDYPAPLVQSLNLWAKNDFGLYVPVLDCDLTQAQFPLGVSFQTYYDGERLVMASYLQTSPSGYMVTPSVSIAVCNSDGLAYSARFIHSQSITGLIQVQDYRLTLTPVS</sequence>
<proteinExistence type="predicted"/>
<reference evidence="1" key="1">
    <citation type="submission" date="2020-10" db="EMBL/GenBank/DDBJ databases">
        <authorList>
            <person name="Gilroy R."/>
        </authorList>
    </citation>
    <scope>NUCLEOTIDE SEQUENCE</scope>
    <source>
        <strain evidence="1">ChiGjej2B2-12916</strain>
    </source>
</reference>
<evidence type="ECO:0000313" key="2">
    <source>
        <dbReference type="Proteomes" id="UP000886879"/>
    </source>
</evidence>
<accession>A0A9D1CHD0</accession>
<dbReference type="EMBL" id="DVFO01000090">
    <property type="protein sequence ID" value="HIQ61595.1"/>
    <property type="molecule type" value="Genomic_DNA"/>
</dbReference>
<comment type="caution">
    <text evidence="1">The sequence shown here is derived from an EMBL/GenBank/DDBJ whole genome shotgun (WGS) entry which is preliminary data.</text>
</comment>
<dbReference type="Proteomes" id="UP000886879">
    <property type="component" value="Unassembled WGS sequence"/>
</dbReference>
<evidence type="ECO:0000313" key="1">
    <source>
        <dbReference type="EMBL" id="HIQ61595.1"/>
    </source>
</evidence>
<protein>
    <submittedName>
        <fullName evidence="1">Uncharacterized protein</fullName>
    </submittedName>
</protein>